<dbReference type="Proteomes" id="UP000762676">
    <property type="component" value="Unassembled WGS sequence"/>
</dbReference>
<proteinExistence type="predicted"/>
<gene>
    <name evidence="1" type="ORF">ElyMa_004048300</name>
</gene>
<keyword evidence="2" id="KW-1185">Reference proteome</keyword>
<sequence length="157" mass="17402">MWTNAAGKSDTSLQFSCYATEPVSNVTVLLCINGGNQWCKLEIPNWGRERISIRAWLLRLKPTIHVASGTHAVTATGFAGGHLSPSTMRSGRWLQLRKLKLPLADLTYSLSIPSSLTWDSRLPLGLSRRAFSTDVSTVRLISTDRGLSWSVVSFHCW</sequence>
<accession>A0AAV4G4K6</accession>
<protein>
    <submittedName>
        <fullName evidence="1">Uncharacterized protein</fullName>
    </submittedName>
</protein>
<comment type="caution">
    <text evidence="1">The sequence shown here is derived from an EMBL/GenBank/DDBJ whole genome shotgun (WGS) entry which is preliminary data.</text>
</comment>
<dbReference type="AlphaFoldDB" id="A0AAV4G4K6"/>
<evidence type="ECO:0000313" key="1">
    <source>
        <dbReference type="EMBL" id="GFR80532.1"/>
    </source>
</evidence>
<name>A0AAV4G4K6_9GAST</name>
<dbReference type="EMBL" id="BMAT01008220">
    <property type="protein sequence ID" value="GFR80532.1"/>
    <property type="molecule type" value="Genomic_DNA"/>
</dbReference>
<evidence type="ECO:0000313" key="2">
    <source>
        <dbReference type="Proteomes" id="UP000762676"/>
    </source>
</evidence>
<organism evidence="1 2">
    <name type="scientific">Elysia marginata</name>
    <dbReference type="NCBI Taxonomy" id="1093978"/>
    <lineage>
        <taxon>Eukaryota</taxon>
        <taxon>Metazoa</taxon>
        <taxon>Spiralia</taxon>
        <taxon>Lophotrochozoa</taxon>
        <taxon>Mollusca</taxon>
        <taxon>Gastropoda</taxon>
        <taxon>Heterobranchia</taxon>
        <taxon>Euthyneura</taxon>
        <taxon>Panpulmonata</taxon>
        <taxon>Sacoglossa</taxon>
        <taxon>Placobranchoidea</taxon>
        <taxon>Plakobranchidae</taxon>
        <taxon>Elysia</taxon>
    </lineage>
</organism>
<reference evidence="1 2" key="1">
    <citation type="journal article" date="2021" name="Elife">
        <title>Chloroplast acquisition without the gene transfer in kleptoplastic sea slugs, Plakobranchus ocellatus.</title>
        <authorList>
            <person name="Maeda T."/>
            <person name="Takahashi S."/>
            <person name="Yoshida T."/>
            <person name="Shimamura S."/>
            <person name="Takaki Y."/>
            <person name="Nagai Y."/>
            <person name="Toyoda A."/>
            <person name="Suzuki Y."/>
            <person name="Arimoto A."/>
            <person name="Ishii H."/>
            <person name="Satoh N."/>
            <person name="Nishiyama T."/>
            <person name="Hasebe M."/>
            <person name="Maruyama T."/>
            <person name="Minagawa J."/>
            <person name="Obokata J."/>
            <person name="Shigenobu S."/>
        </authorList>
    </citation>
    <scope>NUCLEOTIDE SEQUENCE [LARGE SCALE GENOMIC DNA]</scope>
</reference>